<reference evidence="1 2" key="1">
    <citation type="journal article" date="2022" name="Hortic Res">
        <title>A haplotype resolved chromosomal level avocado genome allows analysis of novel avocado genes.</title>
        <authorList>
            <person name="Nath O."/>
            <person name="Fletcher S.J."/>
            <person name="Hayward A."/>
            <person name="Shaw L.M."/>
            <person name="Masouleh A.K."/>
            <person name="Furtado A."/>
            <person name="Henry R.J."/>
            <person name="Mitter N."/>
        </authorList>
    </citation>
    <scope>NUCLEOTIDE SEQUENCE [LARGE SCALE GENOMIC DNA]</scope>
    <source>
        <strain evidence="2">cv. Hass</strain>
    </source>
</reference>
<keyword evidence="2" id="KW-1185">Reference proteome</keyword>
<name>A0ACC2MRA4_PERAE</name>
<protein>
    <submittedName>
        <fullName evidence="1">Uncharacterized protein</fullName>
    </submittedName>
</protein>
<accession>A0ACC2MRA4</accession>
<proteinExistence type="predicted"/>
<evidence type="ECO:0000313" key="1">
    <source>
        <dbReference type="EMBL" id="KAJ8648226.1"/>
    </source>
</evidence>
<gene>
    <name evidence="1" type="ORF">MRB53_001249</name>
</gene>
<dbReference type="EMBL" id="CM056809">
    <property type="protein sequence ID" value="KAJ8648226.1"/>
    <property type="molecule type" value="Genomic_DNA"/>
</dbReference>
<sequence>MCNTRRSTNVTDPSASRTTASSRRRRTPRSSAATSSSTTTASSTSRFTTDTSSAAAASASASSTSAASSSTSSSLAGIRSSLPENPLIYSFSEIASATNNFLGKRLSSSSSAWRCSLRGKDVAVFQRKLHRRLLDLRPLLSSLCKSHHSSIIPLRGASLSSDHIYLVYDFVSGPSLSDSLRNPNNSNFTILNTWLSRLHIAADLSSGLHYIHRSSGLDHLIHNHLKSSSIIVSDPHLHAKICHFGTAQLTGELPDPDLHPPHSSSPSTSASASTSASTKGSKSSETKMKGTIGYMAPEFSRAGIVSQKTDVYAFGVVLLELLSGQEPMKHRYDKTTKSIVTTSVIESAREAIGESESDRNDGRLRQWVDRRLRDSFPVEVAERLIRVALDCVHVEPDKRPDMERVGGKVSKMYMESERWAEKLKIPTDFSVSMGPR</sequence>
<evidence type="ECO:0000313" key="2">
    <source>
        <dbReference type="Proteomes" id="UP001234297"/>
    </source>
</evidence>
<dbReference type="Proteomes" id="UP001234297">
    <property type="component" value="Chromosome 1"/>
</dbReference>
<organism evidence="1 2">
    <name type="scientific">Persea americana</name>
    <name type="common">Avocado</name>
    <dbReference type="NCBI Taxonomy" id="3435"/>
    <lineage>
        <taxon>Eukaryota</taxon>
        <taxon>Viridiplantae</taxon>
        <taxon>Streptophyta</taxon>
        <taxon>Embryophyta</taxon>
        <taxon>Tracheophyta</taxon>
        <taxon>Spermatophyta</taxon>
        <taxon>Magnoliopsida</taxon>
        <taxon>Magnoliidae</taxon>
        <taxon>Laurales</taxon>
        <taxon>Lauraceae</taxon>
        <taxon>Persea</taxon>
    </lineage>
</organism>
<comment type="caution">
    <text evidence="1">The sequence shown here is derived from an EMBL/GenBank/DDBJ whole genome shotgun (WGS) entry which is preliminary data.</text>
</comment>